<name>A0ABY7T0F1_9RHOB</name>
<dbReference type="InterPro" id="IPR011835">
    <property type="entry name" value="GS/SS"/>
</dbReference>
<sequence length="491" mass="51469">MKVLSITSEMYPLVKTGGLADVCGALPAALSQQGVEMRVLLPGYPSVLAAARHCGGPTPLDLPLGPAALRRCTVAGATVWILDAPELYDRPGGPYQAADGRDHGDNWKRFGLLAQAAARIAAKGAEGWRPDIVHAHDWQAGLVPAYLSANAIPAPSVQTIHNIAFPGRFPAGIFGSLGLPSGFFDMYGVEFHGDVSFLKAGLYFADAITTVSPTYAEELTRPGFAHGFDGLIRDRAADVTGILNGIDTAEWDPAADRLIGRRFTPRSPGRRTENRRALGSAFALAEDSPLVSVISRLTHQKGIDLIFEAADDIVARGFNLIVLGTGDPALETAAHAVATRHPGRVGVHIGHDEALAHRIQAGTDALLVPSRFEPCGLTQLCALRYGALPVVAPTGGLIDSVIDATPASLAAGVATGIHLRELSARGIGAALDRLSAIMADPDCHARMIRNAMCADVSWSASAARYAALYAGLVAGRGRSRDSLSLSAAKRG</sequence>
<evidence type="ECO:0000256" key="1">
    <source>
        <dbReference type="ARBA" id="ARBA00001478"/>
    </source>
</evidence>
<evidence type="ECO:0000259" key="10">
    <source>
        <dbReference type="Pfam" id="PF08323"/>
    </source>
</evidence>
<comment type="catalytic activity">
    <reaction evidence="1 8">
        <text>[(1-&gt;4)-alpha-D-glucosyl](n) + ADP-alpha-D-glucose = [(1-&gt;4)-alpha-D-glucosyl](n+1) + ADP + H(+)</text>
        <dbReference type="Rhea" id="RHEA:18189"/>
        <dbReference type="Rhea" id="RHEA-COMP:9584"/>
        <dbReference type="Rhea" id="RHEA-COMP:9587"/>
        <dbReference type="ChEBI" id="CHEBI:15378"/>
        <dbReference type="ChEBI" id="CHEBI:15444"/>
        <dbReference type="ChEBI" id="CHEBI:57498"/>
        <dbReference type="ChEBI" id="CHEBI:456216"/>
        <dbReference type="EC" id="2.4.1.21"/>
    </reaction>
</comment>
<feature type="domain" description="Starch synthase catalytic" evidence="10">
    <location>
        <begin position="2"/>
        <end position="233"/>
    </location>
</feature>
<comment type="similarity">
    <text evidence="4 8">Belongs to the glycosyltransferase 1 family. Bacterial/plant glycogen synthase subfamily.</text>
</comment>
<dbReference type="Proteomes" id="UP001218412">
    <property type="component" value="Chromosome"/>
</dbReference>
<dbReference type="NCBIfam" id="TIGR02095">
    <property type="entry name" value="glgA"/>
    <property type="match status" value="1"/>
</dbReference>
<keyword evidence="12" id="KW-1185">Reference proteome</keyword>
<dbReference type="InterPro" id="IPR013534">
    <property type="entry name" value="Starch_synth_cat_dom"/>
</dbReference>
<evidence type="ECO:0000256" key="2">
    <source>
        <dbReference type="ARBA" id="ARBA00002764"/>
    </source>
</evidence>
<evidence type="ECO:0000313" key="11">
    <source>
        <dbReference type="EMBL" id="WCR12686.1"/>
    </source>
</evidence>
<dbReference type="GO" id="GO:0009011">
    <property type="term" value="F:alpha-1,4-glucan glucosyltransferase (ADP-glucose donor) activity"/>
    <property type="evidence" value="ECO:0007669"/>
    <property type="project" value="UniProtKB-EC"/>
</dbReference>
<feature type="domain" description="Glycosyl transferase family 1" evidence="9">
    <location>
        <begin position="283"/>
        <end position="450"/>
    </location>
</feature>
<organism evidence="11 12">
    <name type="scientific">Paracoccus stylophorae</name>
    <dbReference type="NCBI Taxonomy" id="659350"/>
    <lineage>
        <taxon>Bacteria</taxon>
        <taxon>Pseudomonadati</taxon>
        <taxon>Pseudomonadota</taxon>
        <taxon>Alphaproteobacteria</taxon>
        <taxon>Rhodobacterales</taxon>
        <taxon>Paracoccaceae</taxon>
        <taxon>Paracoccus</taxon>
    </lineage>
</organism>
<evidence type="ECO:0000256" key="6">
    <source>
        <dbReference type="ARBA" id="ARBA00022679"/>
    </source>
</evidence>
<dbReference type="EMBL" id="CP067134">
    <property type="protein sequence ID" value="WCR12686.1"/>
    <property type="molecule type" value="Genomic_DNA"/>
</dbReference>
<accession>A0ABY7T0F1</accession>
<proteinExistence type="inferred from homology"/>
<evidence type="ECO:0000313" key="12">
    <source>
        <dbReference type="Proteomes" id="UP001218412"/>
    </source>
</evidence>
<dbReference type="Pfam" id="PF08323">
    <property type="entry name" value="Glyco_transf_5"/>
    <property type="match status" value="1"/>
</dbReference>
<dbReference type="CDD" id="cd03791">
    <property type="entry name" value="GT5_Glycogen_synthase_DULL1-like"/>
    <property type="match status" value="1"/>
</dbReference>
<dbReference type="PANTHER" id="PTHR45825">
    <property type="entry name" value="GRANULE-BOUND STARCH SYNTHASE 1, CHLOROPLASTIC/AMYLOPLASTIC"/>
    <property type="match status" value="1"/>
</dbReference>
<reference evidence="11 12" key="1">
    <citation type="submission" date="2021-01" db="EMBL/GenBank/DDBJ databases">
        <title>Biogeographic distribution of Paracoccus.</title>
        <authorList>
            <person name="Hollensteiner J."/>
            <person name="Leineberger J."/>
            <person name="Brinkhoff T."/>
            <person name="Daniel R."/>
        </authorList>
    </citation>
    <scope>NUCLEOTIDE SEQUENCE [LARGE SCALE GENOMIC DNA]</scope>
    <source>
        <strain evidence="11 12">LMG25392</strain>
    </source>
</reference>
<feature type="binding site" evidence="8">
    <location>
        <position position="15"/>
    </location>
    <ligand>
        <name>ADP-alpha-D-glucose</name>
        <dbReference type="ChEBI" id="CHEBI:57498"/>
    </ligand>
</feature>
<dbReference type="Pfam" id="PF00534">
    <property type="entry name" value="Glycos_transf_1"/>
    <property type="match status" value="1"/>
</dbReference>
<dbReference type="HAMAP" id="MF_00484">
    <property type="entry name" value="Glycogen_synth"/>
    <property type="match status" value="1"/>
</dbReference>
<evidence type="ECO:0000256" key="4">
    <source>
        <dbReference type="ARBA" id="ARBA00010281"/>
    </source>
</evidence>
<evidence type="ECO:0000256" key="7">
    <source>
        <dbReference type="ARBA" id="ARBA00023056"/>
    </source>
</evidence>
<evidence type="ECO:0000259" key="9">
    <source>
        <dbReference type="Pfam" id="PF00534"/>
    </source>
</evidence>
<evidence type="ECO:0000256" key="5">
    <source>
        <dbReference type="ARBA" id="ARBA00022676"/>
    </source>
</evidence>
<dbReference type="PANTHER" id="PTHR45825:SF11">
    <property type="entry name" value="ALPHA AMYLASE DOMAIN-CONTAINING PROTEIN"/>
    <property type="match status" value="1"/>
</dbReference>
<keyword evidence="7 8" id="KW-0320">Glycogen biosynthesis</keyword>
<dbReference type="NCBIfam" id="NF001899">
    <property type="entry name" value="PRK00654.1-2"/>
    <property type="match status" value="1"/>
</dbReference>
<keyword evidence="6 8" id="KW-0808">Transferase</keyword>
<dbReference type="EC" id="2.4.1.21" evidence="8"/>
<dbReference type="InterPro" id="IPR001296">
    <property type="entry name" value="Glyco_trans_1"/>
</dbReference>
<dbReference type="SUPFAM" id="SSF53756">
    <property type="entry name" value="UDP-Glycosyltransferase/glycogen phosphorylase"/>
    <property type="match status" value="1"/>
</dbReference>
<gene>
    <name evidence="8 11" type="primary">glgA</name>
    <name evidence="11" type="ORF">JHW45_17680</name>
</gene>
<protein>
    <recommendedName>
        <fullName evidence="8">Glycogen synthase</fullName>
        <ecNumber evidence="8">2.4.1.21</ecNumber>
    </recommendedName>
    <alternativeName>
        <fullName evidence="8">Starch [bacterial glycogen] synthase</fullName>
    </alternativeName>
</protein>
<dbReference type="Gene3D" id="3.40.50.2000">
    <property type="entry name" value="Glycogen Phosphorylase B"/>
    <property type="match status" value="2"/>
</dbReference>
<evidence type="ECO:0000256" key="3">
    <source>
        <dbReference type="ARBA" id="ARBA00004964"/>
    </source>
</evidence>
<comment type="pathway">
    <text evidence="3 8">Glycan biosynthesis; glycogen biosynthesis.</text>
</comment>
<keyword evidence="5 8" id="KW-0328">Glycosyltransferase</keyword>
<evidence type="ECO:0000256" key="8">
    <source>
        <dbReference type="HAMAP-Rule" id="MF_00484"/>
    </source>
</evidence>
<comment type="function">
    <text evidence="2 8">Synthesizes alpha-1,4-glucan chains using ADP-glucose.</text>
</comment>